<dbReference type="GO" id="GO:0016791">
    <property type="term" value="F:phosphatase activity"/>
    <property type="evidence" value="ECO:0007669"/>
    <property type="project" value="TreeGrafter"/>
</dbReference>
<feature type="transmembrane region" description="Helical" evidence="3">
    <location>
        <begin position="51"/>
        <end position="67"/>
    </location>
</feature>
<organism evidence="5 6">
    <name type="scientific">Flammeovirga pacifica</name>
    <dbReference type="NCBI Taxonomy" id="915059"/>
    <lineage>
        <taxon>Bacteria</taxon>
        <taxon>Pseudomonadati</taxon>
        <taxon>Bacteroidota</taxon>
        <taxon>Cytophagia</taxon>
        <taxon>Cytophagales</taxon>
        <taxon>Flammeovirgaceae</taxon>
        <taxon>Flammeovirga</taxon>
    </lineage>
</organism>
<feature type="transmembrane region" description="Helical" evidence="3">
    <location>
        <begin position="27"/>
        <end position="45"/>
    </location>
</feature>
<evidence type="ECO:0000313" key="6">
    <source>
        <dbReference type="Proteomes" id="UP000179797"/>
    </source>
</evidence>
<dbReference type="InterPro" id="IPR036457">
    <property type="entry name" value="PPM-type-like_dom_sf"/>
</dbReference>
<dbReference type="OrthoDB" id="974992at2"/>
<feature type="domain" description="PPM-type phosphatase" evidence="4">
    <location>
        <begin position="259"/>
        <end position="481"/>
    </location>
</feature>
<feature type="coiled-coil region" evidence="2">
    <location>
        <begin position="196"/>
        <end position="234"/>
    </location>
</feature>
<dbReference type="InterPro" id="IPR052016">
    <property type="entry name" value="Bact_Sigma-Reg"/>
</dbReference>
<evidence type="ECO:0000256" key="3">
    <source>
        <dbReference type="SAM" id="Phobius"/>
    </source>
</evidence>
<keyword evidence="6" id="KW-1185">Reference proteome</keyword>
<feature type="transmembrane region" description="Helical" evidence="3">
    <location>
        <begin position="124"/>
        <end position="142"/>
    </location>
</feature>
<keyword evidence="1" id="KW-0378">Hydrolase</keyword>
<gene>
    <name evidence="5" type="ORF">NH26_15795</name>
</gene>
<dbReference type="STRING" id="915059.NH26_15795"/>
<feature type="transmembrane region" description="Helical" evidence="3">
    <location>
        <begin position="79"/>
        <end position="96"/>
    </location>
</feature>
<name>A0A1S1Z3H4_FLAPC</name>
<dbReference type="SMART" id="SM00331">
    <property type="entry name" value="PP2C_SIG"/>
    <property type="match status" value="1"/>
</dbReference>
<protein>
    <recommendedName>
        <fullName evidence="4">PPM-type phosphatase domain-containing protein</fullName>
    </recommendedName>
</protein>
<dbReference type="InterPro" id="IPR001932">
    <property type="entry name" value="PPM-type_phosphatase-like_dom"/>
</dbReference>
<dbReference type="Proteomes" id="UP000179797">
    <property type="component" value="Unassembled WGS sequence"/>
</dbReference>
<dbReference type="PANTHER" id="PTHR43156">
    <property type="entry name" value="STAGE II SPORULATION PROTEIN E-RELATED"/>
    <property type="match status" value="1"/>
</dbReference>
<evidence type="ECO:0000313" key="5">
    <source>
        <dbReference type="EMBL" id="OHX67703.1"/>
    </source>
</evidence>
<comment type="caution">
    <text evidence="5">The sequence shown here is derived from an EMBL/GenBank/DDBJ whole genome shotgun (WGS) entry which is preliminary data.</text>
</comment>
<reference evidence="5 6" key="1">
    <citation type="journal article" date="2012" name="Int. J. Syst. Evol. Microbiol.">
        <title>Flammeovirga pacifica sp. nov., isolated from deep-sea sediment.</title>
        <authorList>
            <person name="Xu H."/>
            <person name="Fu Y."/>
            <person name="Yang N."/>
            <person name="Ding Z."/>
            <person name="Lai Q."/>
            <person name="Zeng R."/>
        </authorList>
    </citation>
    <scope>NUCLEOTIDE SEQUENCE [LARGE SCALE GENOMIC DNA]</scope>
    <source>
        <strain evidence="6">DSM 24597 / LMG 26175 / WPAGA1</strain>
    </source>
</reference>
<keyword evidence="3" id="KW-1133">Transmembrane helix</keyword>
<evidence type="ECO:0000256" key="2">
    <source>
        <dbReference type="SAM" id="Coils"/>
    </source>
</evidence>
<proteinExistence type="predicted"/>
<sequence length="482" mass="54887">MTAPLNVNLLYGSKLEMDKEKSFWRKVKFSLAFIIFFTLIEFFALDHLEGTLVSFTGALIVLIFFSLKGKVKWDKLCKWYIFILVNALFIFALLTGGMKSHAIPWIATTLVSSYWFLGKEKSRFVLTYAIAIISLLFVVELIKGEPVFDPLTYNQQMLLNWLFDLGIVLNISNDIKSIDLQNTNFQSKLKENSDELIQFGEELSQTNEEINAQKEEIESQRDAIEEHHNELSNSLIQMEDSIRYAETIQRALLTQSDEFDKIFVEGSVLYRPKDHVSGDFYFARQYNNRTLMAVGDCTGHGVPGALLSMVGLEALDRLEELPESPAILLEQLDGYIFEKLRQSELDGNKDGMDISIAYIDSDGSLAYAGAKGKALLVDSSGVVPLKSTNRTIGGTFQRKRRFEVTKMNIKPDTMICLYTDGYVDQNGVNGKIGSLKLREILKKYYLKYTKDCINELEDYLDKEMSDNFSQRDDITIFLAIPN</sequence>
<dbReference type="AlphaFoldDB" id="A0A1S1Z3H4"/>
<keyword evidence="3" id="KW-0812">Transmembrane</keyword>
<evidence type="ECO:0000259" key="4">
    <source>
        <dbReference type="SMART" id="SM00331"/>
    </source>
</evidence>
<keyword evidence="2" id="KW-0175">Coiled coil</keyword>
<keyword evidence="3" id="KW-0472">Membrane</keyword>
<dbReference type="Pfam" id="PF07228">
    <property type="entry name" value="SpoIIE"/>
    <property type="match status" value="1"/>
</dbReference>
<feature type="transmembrane region" description="Helical" evidence="3">
    <location>
        <begin position="102"/>
        <end position="117"/>
    </location>
</feature>
<accession>A0A1S1Z3H4</accession>
<dbReference type="RefSeq" id="WP_044229408.1">
    <property type="nucleotide sequence ID" value="NZ_JRYR02000001.1"/>
</dbReference>
<dbReference type="EMBL" id="JRYR02000001">
    <property type="protein sequence ID" value="OHX67703.1"/>
    <property type="molecule type" value="Genomic_DNA"/>
</dbReference>
<dbReference type="PANTHER" id="PTHR43156:SF9">
    <property type="entry name" value="HAMP DOMAIN-CONTAINING PROTEIN"/>
    <property type="match status" value="1"/>
</dbReference>
<dbReference type="Gene3D" id="3.60.40.10">
    <property type="entry name" value="PPM-type phosphatase domain"/>
    <property type="match status" value="1"/>
</dbReference>
<evidence type="ECO:0000256" key="1">
    <source>
        <dbReference type="ARBA" id="ARBA00022801"/>
    </source>
</evidence>